<sequence length="37" mass="4388">MDPENKDFENKDRKNKEQGHKEERKILTLCSKNPCSP</sequence>
<dbReference type="AlphaFoldDB" id="A0A1N7C6R9"/>
<dbReference type="Proteomes" id="UP000541583">
    <property type="component" value="Unassembled WGS sequence"/>
</dbReference>
<gene>
    <name evidence="3" type="ORF">HDF22_002101</name>
    <name evidence="2" type="ORF">HDF23_003730</name>
</gene>
<feature type="region of interest" description="Disordered" evidence="1">
    <location>
        <begin position="1"/>
        <end position="37"/>
    </location>
</feature>
<evidence type="ECO:0000313" key="2">
    <source>
        <dbReference type="EMBL" id="MBB6110969.1"/>
    </source>
</evidence>
<protein>
    <submittedName>
        <fullName evidence="3">Uncharacterized protein</fullName>
    </submittedName>
</protein>
<name>A0A1N7C6R9_9SPHI</name>
<proteinExistence type="predicted"/>
<evidence type="ECO:0000313" key="4">
    <source>
        <dbReference type="Proteomes" id="UP000541583"/>
    </source>
</evidence>
<feature type="compositionally biased region" description="Basic and acidic residues" evidence="1">
    <location>
        <begin position="1"/>
        <end position="26"/>
    </location>
</feature>
<evidence type="ECO:0000256" key="1">
    <source>
        <dbReference type="SAM" id="MobiDB-lite"/>
    </source>
</evidence>
<organism evidence="3 5">
    <name type="scientific">Mucilaginibacter lappiensis</name>
    <dbReference type="NCBI Taxonomy" id="354630"/>
    <lineage>
        <taxon>Bacteria</taxon>
        <taxon>Pseudomonadati</taxon>
        <taxon>Bacteroidota</taxon>
        <taxon>Sphingobacteriia</taxon>
        <taxon>Sphingobacteriales</taxon>
        <taxon>Sphingobacteriaceae</taxon>
        <taxon>Mucilaginibacter</taxon>
    </lineage>
</organism>
<dbReference type="EMBL" id="JACHCB010000009">
    <property type="protein sequence ID" value="MBB6110969.1"/>
    <property type="molecule type" value="Genomic_DNA"/>
</dbReference>
<dbReference type="Proteomes" id="UP000548326">
    <property type="component" value="Unassembled WGS sequence"/>
</dbReference>
<comment type="caution">
    <text evidence="3">The sequence shown here is derived from an EMBL/GenBank/DDBJ whole genome shotgun (WGS) entry which is preliminary data.</text>
</comment>
<evidence type="ECO:0000313" key="3">
    <source>
        <dbReference type="EMBL" id="MBB6127988.1"/>
    </source>
</evidence>
<reference evidence="4 5" key="1">
    <citation type="submission" date="2020-08" db="EMBL/GenBank/DDBJ databases">
        <title>Genomic Encyclopedia of Type Strains, Phase IV (KMG-V): Genome sequencing to study the core and pangenomes of soil and plant-associated prokaryotes.</title>
        <authorList>
            <person name="Whitman W."/>
        </authorList>
    </citation>
    <scope>NUCLEOTIDE SEQUENCE [LARGE SCALE GENOMIC DNA]</scope>
    <source>
        <strain evidence="2 4">ANJLi2</strain>
        <strain evidence="3 5">MP601</strain>
    </source>
</reference>
<dbReference type="EMBL" id="JACHCA010000005">
    <property type="protein sequence ID" value="MBB6127988.1"/>
    <property type="molecule type" value="Genomic_DNA"/>
</dbReference>
<evidence type="ECO:0000313" key="5">
    <source>
        <dbReference type="Proteomes" id="UP000548326"/>
    </source>
</evidence>
<dbReference type="STRING" id="354630.SAMN05421821_10915"/>
<accession>A0A1N7C6R9</accession>
<keyword evidence="4" id="KW-1185">Reference proteome</keyword>